<reference evidence="1 2" key="1">
    <citation type="submission" date="2020-08" db="EMBL/GenBank/DDBJ databases">
        <title>A Genomic Blueprint of the Chicken Gut Microbiome.</title>
        <authorList>
            <person name="Gilroy R."/>
            <person name="Ravi A."/>
            <person name="Getino M."/>
            <person name="Pursley I."/>
            <person name="Horton D.L."/>
            <person name="Alikhan N.-F."/>
            <person name="Baker D."/>
            <person name="Gharbi K."/>
            <person name="Hall N."/>
            <person name="Watson M."/>
            <person name="Adriaenssens E.M."/>
            <person name="Foster-Nyarko E."/>
            <person name="Jarju S."/>
            <person name="Secka A."/>
            <person name="Antonio M."/>
            <person name="Oren A."/>
            <person name="Chaudhuri R."/>
            <person name="La Ragione R.M."/>
            <person name="Hildebrand F."/>
            <person name="Pallen M.J."/>
        </authorList>
    </citation>
    <scope>NUCLEOTIDE SEQUENCE [LARGE SCALE GENOMIC DNA]</scope>
    <source>
        <strain evidence="1 2">Sa3CVN1</strain>
    </source>
</reference>
<evidence type="ECO:0000313" key="2">
    <source>
        <dbReference type="Proteomes" id="UP000627781"/>
    </source>
</evidence>
<dbReference type="EMBL" id="JACSRA010000018">
    <property type="protein sequence ID" value="MBD7912063.1"/>
    <property type="molecule type" value="Genomic_DNA"/>
</dbReference>
<dbReference type="RefSeq" id="WP_191768959.1">
    <property type="nucleotide sequence ID" value="NZ_JACSRA010000018.1"/>
</dbReference>
<evidence type="ECO:0000313" key="1">
    <source>
        <dbReference type="EMBL" id="MBD7912063.1"/>
    </source>
</evidence>
<organism evidence="1 2">
    <name type="scientific">Clostridium cibarium</name>
    <dbReference type="NCBI Taxonomy" id="2762247"/>
    <lineage>
        <taxon>Bacteria</taxon>
        <taxon>Bacillati</taxon>
        <taxon>Bacillota</taxon>
        <taxon>Clostridia</taxon>
        <taxon>Eubacteriales</taxon>
        <taxon>Clostridiaceae</taxon>
        <taxon>Clostridium</taxon>
    </lineage>
</organism>
<proteinExistence type="predicted"/>
<gene>
    <name evidence="1" type="ORF">H9661_11905</name>
</gene>
<accession>A0ABR8PV68</accession>
<dbReference type="Proteomes" id="UP000627781">
    <property type="component" value="Unassembled WGS sequence"/>
</dbReference>
<protein>
    <submittedName>
        <fullName evidence="1">Uncharacterized protein</fullName>
    </submittedName>
</protein>
<name>A0ABR8PV68_9CLOT</name>
<keyword evidence="2" id="KW-1185">Reference proteome</keyword>
<comment type="caution">
    <text evidence="1">The sequence shown here is derived from an EMBL/GenBank/DDBJ whole genome shotgun (WGS) entry which is preliminary data.</text>
</comment>
<sequence>MRFRDRNKEFTLEHFISGSEDSIKIFLLDDIIVDFEKGKYIGSYCLPF</sequence>